<dbReference type="AlphaFoldDB" id="A0A9P6XIL5"/>
<dbReference type="CDD" id="cd01122">
    <property type="entry name" value="Twinkle_C"/>
    <property type="match status" value="1"/>
</dbReference>
<dbReference type="InterPro" id="IPR007694">
    <property type="entry name" value="DNA_helicase_DnaB-like_C"/>
</dbReference>
<keyword evidence="3" id="KW-1185">Reference proteome</keyword>
<dbReference type="SUPFAM" id="SSF52540">
    <property type="entry name" value="P-loop containing nucleoside triphosphate hydrolases"/>
    <property type="match status" value="1"/>
</dbReference>
<proteinExistence type="predicted"/>
<dbReference type="InterPro" id="IPR027032">
    <property type="entry name" value="Twinkle-like"/>
</dbReference>
<dbReference type="PANTHER" id="PTHR12873">
    <property type="entry name" value="T7-LIKE MITOCHONDRIAL DNA HELICASE"/>
    <property type="match status" value="1"/>
</dbReference>
<organism evidence="2 3">
    <name type="scientific">Rhizopus oryzae</name>
    <name type="common">Mucormycosis agent</name>
    <name type="synonym">Rhizopus arrhizus var. delemar</name>
    <dbReference type="NCBI Taxonomy" id="64495"/>
    <lineage>
        <taxon>Eukaryota</taxon>
        <taxon>Fungi</taxon>
        <taxon>Fungi incertae sedis</taxon>
        <taxon>Mucoromycota</taxon>
        <taxon>Mucoromycotina</taxon>
        <taxon>Mucoromycetes</taxon>
        <taxon>Mucorales</taxon>
        <taxon>Mucorineae</taxon>
        <taxon>Rhizopodaceae</taxon>
        <taxon>Rhizopus</taxon>
    </lineage>
</organism>
<dbReference type="EMBL" id="JAANQT010000091">
    <property type="protein sequence ID" value="KAG1314713.1"/>
    <property type="molecule type" value="Genomic_DNA"/>
</dbReference>
<dbReference type="GO" id="GO:0003697">
    <property type="term" value="F:single-stranded DNA binding"/>
    <property type="evidence" value="ECO:0007669"/>
    <property type="project" value="InterPro"/>
</dbReference>
<dbReference type="OrthoDB" id="275278at2759"/>
<comment type="caution">
    <text evidence="2">The sequence shown here is derived from an EMBL/GenBank/DDBJ whole genome shotgun (WGS) entry which is preliminary data.</text>
</comment>
<gene>
    <name evidence="2" type="ORF">G6F64_001240</name>
</gene>
<dbReference type="Proteomes" id="UP000716291">
    <property type="component" value="Unassembled WGS sequence"/>
</dbReference>
<protein>
    <recommendedName>
        <fullName evidence="1">SF4 helicase domain-containing protein</fullName>
    </recommendedName>
</protein>
<feature type="domain" description="SF4 helicase" evidence="1">
    <location>
        <begin position="99"/>
        <end position="345"/>
    </location>
</feature>
<dbReference type="GO" id="GO:0005524">
    <property type="term" value="F:ATP binding"/>
    <property type="evidence" value="ECO:0007669"/>
    <property type="project" value="InterPro"/>
</dbReference>
<evidence type="ECO:0000259" key="1">
    <source>
        <dbReference type="PROSITE" id="PS51199"/>
    </source>
</evidence>
<sequence length="363" mass="41599">MYRLLPRILSVTQIRPKNVTCSLNRSIRVLRQPIVLRNLSTAVSESLEESQIEIETAKDQLEYIREEEEADAVNPLLKPDRVLNFGDLRKDVYDEILNPDAHRGVQSKDLPLFNQILKGHRRGELTILTGPTGFGKTTVISQLSLDYCRSGVPTLWGSFEILNKRLAKKMLSQFAEKDLTQFPEEFDRVADEFEKLPMYFLKFHSSTPIKKVLNVCKEAVDAYGVQHIVIDNLQFMLSQQARAGLDKWELQEDAIAKIRSFATSEDVHITLVVHPRKETGEELDINSIFGSAKVTQEADNVIILQRRFNTRAIDIKKNRYDGTLGVIKYKFNKNTLKIEEVELEDPSKRVKQSSSTSIIPRRK</sequence>
<evidence type="ECO:0000313" key="3">
    <source>
        <dbReference type="Proteomes" id="UP000716291"/>
    </source>
</evidence>
<dbReference type="PANTHER" id="PTHR12873:SF0">
    <property type="entry name" value="TWINKLE MTDNA HELICASE"/>
    <property type="match status" value="1"/>
</dbReference>
<accession>A0A9P6XIL5</accession>
<dbReference type="InterPro" id="IPR027417">
    <property type="entry name" value="P-loop_NTPase"/>
</dbReference>
<dbReference type="GO" id="GO:0006260">
    <property type="term" value="P:DNA replication"/>
    <property type="evidence" value="ECO:0007669"/>
    <property type="project" value="InterPro"/>
</dbReference>
<reference evidence="2" key="1">
    <citation type="journal article" date="2020" name="Microb. Genom.">
        <title>Genetic diversity of clinical and environmental Mucorales isolates obtained from an investigation of mucormycosis cases among solid organ transplant recipients.</title>
        <authorList>
            <person name="Nguyen M.H."/>
            <person name="Kaul D."/>
            <person name="Muto C."/>
            <person name="Cheng S.J."/>
            <person name="Richter R.A."/>
            <person name="Bruno V.M."/>
            <person name="Liu G."/>
            <person name="Beyhan S."/>
            <person name="Sundermann A.J."/>
            <person name="Mounaud S."/>
            <person name="Pasculle A.W."/>
            <person name="Nierman W.C."/>
            <person name="Driscoll E."/>
            <person name="Cumbie R."/>
            <person name="Clancy C.J."/>
            <person name="Dupont C.L."/>
        </authorList>
    </citation>
    <scope>NUCLEOTIDE SEQUENCE</scope>
    <source>
        <strain evidence="2">GL11</strain>
    </source>
</reference>
<name>A0A9P6XIL5_RHIOR</name>
<dbReference type="Gene3D" id="3.40.50.300">
    <property type="entry name" value="P-loop containing nucleotide triphosphate hydrolases"/>
    <property type="match status" value="1"/>
</dbReference>
<evidence type="ECO:0000313" key="2">
    <source>
        <dbReference type="EMBL" id="KAG1314713.1"/>
    </source>
</evidence>
<dbReference type="PROSITE" id="PS51199">
    <property type="entry name" value="SF4_HELICASE"/>
    <property type="match status" value="1"/>
</dbReference>
<dbReference type="Pfam" id="PF13481">
    <property type="entry name" value="AAA_25"/>
    <property type="match status" value="1"/>
</dbReference>
<dbReference type="GO" id="GO:0043139">
    <property type="term" value="F:5'-3' DNA helicase activity"/>
    <property type="evidence" value="ECO:0007669"/>
    <property type="project" value="InterPro"/>
</dbReference>